<dbReference type="Proteomes" id="UP000749559">
    <property type="component" value="Unassembled WGS sequence"/>
</dbReference>
<feature type="compositionally biased region" description="Basic and acidic residues" evidence="5">
    <location>
        <begin position="99"/>
        <end position="109"/>
    </location>
</feature>
<dbReference type="PANTHER" id="PTHR11586">
    <property type="entry name" value="TRNA-AMINOACYLATION COFACTOR ARC1 FAMILY MEMBER"/>
    <property type="match status" value="1"/>
</dbReference>
<protein>
    <recommendedName>
        <fullName evidence="6">tRNA-binding domain-containing protein</fullName>
    </recommendedName>
</protein>
<dbReference type="PROSITE" id="PS50886">
    <property type="entry name" value="TRBD"/>
    <property type="match status" value="1"/>
</dbReference>
<gene>
    <name evidence="7" type="ORF">OFUS_LOCUS5061</name>
</gene>
<keyword evidence="4" id="KW-0175">Coiled coil</keyword>
<organism evidence="7 8">
    <name type="scientific">Owenia fusiformis</name>
    <name type="common">Polychaete worm</name>
    <dbReference type="NCBI Taxonomy" id="6347"/>
    <lineage>
        <taxon>Eukaryota</taxon>
        <taxon>Metazoa</taxon>
        <taxon>Spiralia</taxon>
        <taxon>Lophotrochozoa</taxon>
        <taxon>Annelida</taxon>
        <taxon>Polychaeta</taxon>
        <taxon>Sedentaria</taxon>
        <taxon>Canalipalpata</taxon>
        <taxon>Sabellida</taxon>
        <taxon>Oweniida</taxon>
        <taxon>Oweniidae</taxon>
        <taxon>Owenia</taxon>
    </lineage>
</organism>
<keyword evidence="2 3" id="KW-0694">RNA-binding</keyword>
<dbReference type="Gene3D" id="2.40.50.140">
    <property type="entry name" value="Nucleic acid-binding proteins"/>
    <property type="match status" value="1"/>
</dbReference>
<evidence type="ECO:0000256" key="4">
    <source>
        <dbReference type="SAM" id="Coils"/>
    </source>
</evidence>
<evidence type="ECO:0000256" key="3">
    <source>
        <dbReference type="PROSITE-ProRule" id="PRU00209"/>
    </source>
</evidence>
<accession>A0A8S4NC42</accession>
<evidence type="ECO:0000313" key="8">
    <source>
        <dbReference type="Proteomes" id="UP000749559"/>
    </source>
</evidence>
<dbReference type="InterPro" id="IPR012340">
    <property type="entry name" value="NA-bd_OB-fold"/>
</dbReference>
<keyword evidence="1 3" id="KW-0820">tRNA-binding</keyword>
<dbReference type="PANTHER" id="PTHR11586:SF33">
    <property type="entry name" value="AMINOACYL TRNA SYNTHASE COMPLEX-INTERACTING MULTIFUNCTIONAL PROTEIN 1"/>
    <property type="match status" value="1"/>
</dbReference>
<sequence>VLERLAARSSQADQIIKDLTDKIMDLRQSAVAEACKKEEESLRRENAALRSEVDALRKQLCQAESRNGRRQITLPSQPAKVNVPTVVLATADNATGEPSNEKTSVEKPKQEKKKKEKKEAKPKAPAEGALPVDISRMNIKVGQIVNVKKHPDADSLYIEEVNLGEE</sequence>
<evidence type="ECO:0000256" key="1">
    <source>
        <dbReference type="ARBA" id="ARBA00022555"/>
    </source>
</evidence>
<feature type="non-terminal residue" evidence="7">
    <location>
        <position position="1"/>
    </location>
</feature>
<feature type="domain" description="TRNA-binding" evidence="6">
    <location>
        <begin position="133"/>
        <end position="166"/>
    </location>
</feature>
<dbReference type="AlphaFoldDB" id="A0A8S4NC42"/>
<reference evidence="7" key="1">
    <citation type="submission" date="2022-03" db="EMBL/GenBank/DDBJ databases">
        <authorList>
            <person name="Martin C."/>
        </authorList>
    </citation>
    <scope>NUCLEOTIDE SEQUENCE</scope>
</reference>
<evidence type="ECO:0000256" key="2">
    <source>
        <dbReference type="ARBA" id="ARBA00022884"/>
    </source>
</evidence>
<keyword evidence="8" id="KW-1185">Reference proteome</keyword>
<comment type="caution">
    <text evidence="7">The sequence shown here is derived from an EMBL/GenBank/DDBJ whole genome shotgun (WGS) entry which is preliminary data.</text>
</comment>
<evidence type="ECO:0000313" key="7">
    <source>
        <dbReference type="EMBL" id="CAH1778092.1"/>
    </source>
</evidence>
<feature type="non-terminal residue" evidence="7">
    <location>
        <position position="166"/>
    </location>
</feature>
<proteinExistence type="predicted"/>
<dbReference type="SUPFAM" id="SSF50249">
    <property type="entry name" value="Nucleic acid-binding proteins"/>
    <property type="match status" value="1"/>
</dbReference>
<evidence type="ECO:0000259" key="6">
    <source>
        <dbReference type="PROSITE" id="PS50886"/>
    </source>
</evidence>
<feature type="coiled-coil region" evidence="4">
    <location>
        <begin position="2"/>
        <end position="59"/>
    </location>
</feature>
<dbReference type="GO" id="GO:0000049">
    <property type="term" value="F:tRNA binding"/>
    <property type="evidence" value="ECO:0007669"/>
    <property type="project" value="UniProtKB-UniRule"/>
</dbReference>
<name>A0A8S4NC42_OWEFU</name>
<dbReference type="OrthoDB" id="197206at2759"/>
<dbReference type="InterPro" id="IPR002547">
    <property type="entry name" value="tRNA-bd_dom"/>
</dbReference>
<evidence type="ECO:0000256" key="5">
    <source>
        <dbReference type="SAM" id="MobiDB-lite"/>
    </source>
</evidence>
<dbReference type="InterPro" id="IPR051270">
    <property type="entry name" value="Tyrosine-tRNA_ligase_regulator"/>
</dbReference>
<feature type="region of interest" description="Disordered" evidence="5">
    <location>
        <begin position="89"/>
        <end position="135"/>
    </location>
</feature>
<dbReference type="EMBL" id="CAIIXF020000002">
    <property type="protein sequence ID" value="CAH1778092.1"/>
    <property type="molecule type" value="Genomic_DNA"/>
</dbReference>